<dbReference type="GO" id="GO:0009432">
    <property type="term" value="P:SOS response"/>
    <property type="evidence" value="ECO:0007669"/>
    <property type="project" value="UniProtKB-KW"/>
</dbReference>
<dbReference type="InterPro" id="IPR050116">
    <property type="entry name" value="DNA_polymerase-Y"/>
</dbReference>
<evidence type="ECO:0000259" key="6">
    <source>
        <dbReference type="PROSITE" id="PS50173"/>
    </source>
</evidence>
<dbReference type="Gene3D" id="3.40.1170.60">
    <property type="match status" value="1"/>
</dbReference>
<dbReference type="GO" id="GO:0005829">
    <property type="term" value="C:cytosol"/>
    <property type="evidence" value="ECO:0007669"/>
    <property type="project" value="TreeGrafter"/>
</dbReference>
<keyword evidence="3" id="KW-0741">SOS mutagenesis</keyword>
<dbReference type="PANTHER" id="PTHR11076">
    <property type="entry name" value="DNA REPAIR POLYMERASE UMUC / TRANSFERASE FAMILY MEMBER"/>
    <property type="match status" value="1"/>
</dbReference>
<evidence type="ECO:0000256" key="4">
    <source>
        <dbReference type="ARBA" id="ARBA00023204"/>
    </source>
</evidence>
<dbReference type="InterPro" id="IPR036775">
    <property type="entry name" value="DNA_pol_Y-fam_lit_finger_sf"/>
</dbReference>
<comment type="caution">
    <text evidence="7">The sequence shown here is derived from an EMBL/GenBank/DDBJ whole genome shotgun (WGS) entry which is preliminary data.</text>
</comment>
<organism evidence="7 8">
    <name type="scientific">Kushneria sinocarnis</name>
    <dbReference type="NCBI Taxonomy" id="595502"/>
    <lineage>
        <taxon>Bacteria</taxon>
        <taxon>Pseudomonadati</taxon>
        <taxon>Pseudomonadota</taxon>
        <taxon>Gammaproteobacteria</taxon>
        <taxon>Oceanospirillales</taxon>
        <taxon>Halomonadaceae</taxon>
        <taxon>Kushneria</taxon>
    </lineage>
</organism>
<accession>A0A420WWP9</accession>
<evidence type="ECO:0000256" key="2">
    <source>
        <dbReference type="ARBA" id="ARBA00022763"/>
    </source>
</evidence>
<dbReference type="GO" id="GO:0006281">
    <property type="term" value="P:DNA repair"/>
    <property type="evidence" value="ECO:0007669"/>
    <property type="project" value="UniProtKB-KW"/>
</dbReference>
<evidence type="ECO:0000256" key="5">
    <source>
        <dbReference type="ARBA" id="ARBA00023236"/>
    </source>
</evidence>
<comment type="similarity">
    <text evidence="1">Belongs to the DNA polymerase type-Y family.</text>
</comment>
<dbReference type="Gene3D" id="1.10.150.20">
    <property type="entry name" value="5' to 3' exonuclease, C-terminal subdomain"/>
    <property type="match status" value="1"/>
</dbReference>
<evidence type="ECO:0000313" key="8">
    <source>
        <dbReference type="Proteomes" id="UP000281975"/>
    </source>
</evidence>
<dbReference type="CDD" id="cd01700">
    <property type="entry name" value="PolY_Pol_V_umuC"/>
    <property type="match status" value="1"/>
</dbReference>
<dbReference type="PROSITE" id="PS50173">
    <property type="entry name" value="UMUC"/>
    <property type="match status" value="1"/>
</dbReference>
<reference evidence="7 8" key="1">
    <citation type="submission" date="2018-10" db="EMBL/GenBank/DDBJ databases">
        <title>Genomic Encyclopedia of Type Strains, Phase IV (KMG-IV): sequencing the most valuable type-strain genomes for metagenomic binning, comparative biology and taxonomic classification.</title>
        <authorList>
            <person name="Goeker M."/>
        </authorList>
    </citation>
    <scope>NUCLEOTIDE SEQUENCE [LARGE SCALE GENOMIC DNA]</scope>
    <source>
        <strain evidence="7 8">DSM 23229</strain>
    </source>
</reference>
<dbReference type="InterPro" id="IPR043502">
    <property type="entry name" value="DNA/RNA_pol_sf"/>
</dbReference>
<evidence type="ECO:0000256" key="1">
    <source>
        <dbReference type="ARBA" id="ARBA00010945"/>
    </source>
</evidence>
<keyword evidence="5" id="KW-0742">SOS response</keyword>
<dbReference type="InterPro" id="IPR025188">
    <property type="entry name" value="DUF4113"/>
</dbReference>
<dbReference type="SUPFAM" id="SSF56672">
    <property type="entry name" value="DNA/RNA polymerases"/>
    <property type="match status" value="1"/>
</dbReference>
<dbReference type="GO" id="GO:0042276">
    <property type="term" value="P:error-prone translesion synthesis"/>
    <property type="evidence" value="ECO:0007669"/>
    <property type="project" value="TreeGrafter"/>
</dbReference>
<dbReference type="Pfam" id="PF11799">
    <property type="entry name" value="IMS_C"/>
    <property type="match status" value="1"/>
</dbReference>
<dbReference type="Gene3D" id="3.30.1490.100">
    <property type="entry name" value="DNA polymerase, Y-family, little finger domain"/>
    <property type="match status" value="1"/>
</dbReference>
<dbReference type="GO" id="GO:0003887">
    <property type="term" value="F:DNA-directed DNA polymerase activity"/>
    <property type="evidence" value="ECO:0007669"/>
    <property type="project" value="TreeGrafter"/>
</dbReference>
<dbReference type="EMBL" id="RBIN01000005">
    <property type="protein sequence ID" value="RKR03545.1"/>
    <property type="molecule type" value="Genomic_DNA"/>
</dbReference>
<dbReference type="Pfam" id="PF13438">
    <property type="entry name" value="DUF4113"/>
    <property type="match status" value="1"/>
</dbReference>
<gene>
    <name evidence="7" type="ORF">C7446_2070</name>
</gene>
<dbReference type="GO" id="GO:0003684">
    <property type="term" value="F:damaged DNA binding"/>
    <property type="evidence" value="ECO:0007669"/>
    <property type="project" value="InterPro"/>
</dbReference>
<keyword evidence="4" id="KW-0234">DNA repair</keyword>
<dbReference type="AlphaFoldDB" id="A0A420WWP9"/>
<proteinExistence type="inferred from homology"/>
<protein>
    <submittedName>
        <fullName evidence="7">DNA polymerase V</fullName>
    </submittedName>
</protein>
<dbReference type="Gene3D" id="3.30.70.270">
    <property type="match status" value="1"/>
</dbReference>
<keyword evidence="2" id="KW-0227">DNA damage</keyword>
<keyword evidence="8" id="KW-1185">Reference proteome</keyword>
<feature type="domain" description="UmuC" evidence="6">
    <location>
        <begin position="5"/>
        <end position="191"/>
    </location>
</feature>
<evidence type="ECO:0000256" key="3">
    <source>
        <dbReference type="ARBA" id="ARBA00023199"/>
    </source>
</evidence>
<dbReference type="InterPro" id="IPR043128">
    <property type="entry name" value="Rev_trsase/Diguanyl_cyclase"/>
</dbReference>
<dbReference type="OrthoDB" id="9808813at2"/>
<sequence length="430" mass="48289">MKGPIALVDCNNFYCACERVFEPRLHGAPVAVLSNNDGCVIARSQEVKALGIAMGTPIHHLPRAAFRAGLVLRSSNYELYGDLSARVLSTLRAHAPLVEPYSIDESWLGFAGFDPAGLTDHCRALRHTVHRWTGLPVSIGIAPSRTLAKLANRYAKQYPVTGGVHQLGGLEDPATRALLERTPVGEVWGIAGRIAIRLQQMGVRSALELARADPRWIRSRFSVVIERTARELAGTPCTEMLDECESNRMIMTSRSFGQMIGDYREIQEALRAHASRGAERLRAQGSLTSAVMVMLQTNKHARHLPQHRDTVTIALPRPTDSSFEIVHAAQQGLARLWRRGYRYQKCGTRLLDLIERDHRQLGIFEPPQSDAGRQRSDALMATLDRLNRSHGRGTVTVGMQRREAAWQLRSDYRSNRWTTRWEEMPEVRLR</sequence>
<dbReference type="Proteomes" id="UP000281975">
    <property type="component" value="Unassembled WGS sequence"/>
</dbReference>
<dbReference type="PANTHER" id="PTHR11076:SF34">
    <property type="entry name" value="PROTEIN UMUC"/>
    <property type="match status" value="1"/>
</dbReference>
<dbReference type="Pfam" id="PF00817">
    <property type="entry name" value="IMS"/>
    <property type="match status" value="1"/>
</dbReference>
<dbReference type="RefSeq" id="WP_121173008.1">
    <property type="nucleotide sequence ID" value="NZ_RBIN01000005.1"/>
</dbReference>
<dbReference type="InterPro" id="IPR017961">
    <property type="entry name" value="DNA_pol_Y-fam_little_finger"/>
</dbReference>
<evidence type="ECO:0000313" key="7">
    <source>
        <dbReference type="EMBL" id="RKR03545.1"/>
    </source>
</evidence>
<name>A0A420WWP9_9GAMM</name>
<dbReference type="InterPro" id="IPR001126">
    <property type="entry name" value="UmuC"/>
</dbReference>